<feature type="region of interest" description="Disordered" evidence="12">
    <location>
        <begin position="816"/>
        <end position="837"/>
    </location>
</feature>
<dbReference type="PROSITE" id="PS50158">
    <property type="entry name" value="ZF_CCHC"/>
    <property type="match status" value="1"/>
</dbReference>
<evidence type="ECO:0000256" key="9">
    <source>
        <dbReference type="PIRNR" id="PIRNR037239"/>
    </source>
</evidence>
<proteinExistence type="inferred from homology"/>
<dbReference type="GO" id="GO:0004534">
    <property type="term" value="F:5'-3' RNA exonuclease activity"/>
    <property type="evidence" value="ECO:0007669"/>
    <property type="project" value="UniProtKB-UniRule"/>
</dbReference>
<dbReference type="CDD" id="cd18673">
    <property type="entry name" value="PIN_XRN1-2-like"/>
    <property type="match status" value="1"/>
</dbReference>
<dbReference type="FunFam" id="3.40.50.12390:FF:000003">
    <property type="entry name" value="5'-3' exoribonuclease"/>
    <property type="match status" value="1"/>
</dbReference>
<evidence type="ECO:0000313" key="14">
    <source>
        <dbReference type="EMBL" id="KAK9083846.1"/>
    </source>
</evidence>
<feature type="coiled-coil region" evidence="11">
    <location>
        <begin position="113"/>
        <end position="140"/>
    </location>
</feature>
<evidence type="ECO:0000256" key="11">
    <source>
        <dbReference type="SAM" id="Coils"/>
    </source>
</evidence>
<keyword evidence="15" id="KW-1185">Reference proteome</keyword>
<dbReference type="EMBL" id="JBBNAG010000013">
    <property type="protein sequence ID" value="KAK9083846.1"/>
    <property type="molecule type" value="Genomic_DNA"/>
</dbReference>
<dbReference type="GO" id="GO:0003723">
    <property type="term" value="F:RNA binding"/>
    <property type="evidence" value="ECO:0007669"/>
    <property type="project" value="TreeGrafter"/>
</dbReference>
<evidence type="ECO:0000256" key="2">
    <source>
        <dbReference type="ARBA" id="ARBA00022664"/>
    </source>
</evidence>
<evidence type="ECO:0000259" key="13">
    <source>
        <dbReference type="PROSITE" id="PS50158"/>
    </source>
</evidence>
<keyword evidence="4" id="KW-0479">Metal-binding</keyword>
<dbReference type="AlphaFoldDB" id="A0AAP0DZI3"/>
<gene>
    <name evidence="14" type="ORF">Scep_030317</name>
</gene>
<evidence type="ECO:0000256" key="4">
    <source>
        <dbReference type="ARBA" id="ARBA00022723"/>
    </source>
</evidence>
<evidence type="ECO:0000256" key="1">
    <source>
        <dbReference type="ARBA" id="ARBA00006994"/>
    </source>
</evidence>
<keyword evidence="8 9" id="KW-0269">Exonuclease</keyword>
<dbReference type="GO" id="GO:0008270">
    <property type="term" value="F:zinc ion binding"/>
    <property type="evidence" value="ECO:0007669"/>
    <property type="project" value="UniProtKB-KW"/>
</dbReference>
<dbReference type="EC" id="3.1.13.-" evidence="9"/>
<evidence type="ECO:0000256" key="3">
    <source>
        <dbReference type="ARBA" id="ARBA00022722"/>
    </source>
</evidence>
<feature type="region of interest" description="Disordered" evidence="12">
    <location>
        <begin position="929"/>
        <end position="954"/>
    </location>
</feature>
<keyword evidence="2 9" id="KW-0507">mRNA processing</keyword>
<dbReference type="PANTHER" id="PTHR12341">
    <property type="entry name" value="5'-&gt;3' EXORIBONUCLEASE"/>
    <property type="match status" value="1"/>
</dbReference>
<comment type="caution">
    <text evidence="14">The sequence shown here is derived from an EMBL/GenBank/DDBJ whole genome shotgun (WGS) entry which is preliminary data.</text>
</comment>
<keyword evidence="3 9" id="KW-0540">Nuclease</keyword>
<feature type="compositionally biased region" description="Polar residues" evidence="12">
    <location>
        <begin position="816"/>
        <end position="831"/>
    </location>
</feature>
<dbReference type="InterPro" id="IPR017151">
    <property type="entry name" value="Xrn2/3/4"/>
</dbReference>
<dbReference type="Pfam" id="PF17846">
    <property type="entry name" value="XRN_M"/>
    <property type="match status" value="3"/>
</dbReference>
<evidence type="ECO:0000256" key="5">
    <source>
        <dbReference type="ARBA" id="ARBA00022771"/>
    </source>
</evidence>
<dbReference type="SMART" id="SM00343">
    <property type="entry name" value="ZnF_C2HC"/>
    <property type="match status" value="1"/>
</dbReference>
<protein>
    <recommendedName>
        <fullName evidence="9">5'-3' exoribonuclease</fullName>
        <ecNumber evidence="9">3.1.13.-</ecNumber>
    </recommendedName>
</protein>
<keyword evidence="7" id="KW-0862">Zinc</keyword>
<feature type="compositionally biased region" description="Polar residues" evidence="12">
    <location>
        <begin position="929"/>
        <end position="947"/>
    </location>
</feature>
<dbReference type="Proteomes" id="UP001419268">
    <property type="component" value="Unassembled WGS sequence"/>
</dbReference>
<name>A0AAP0DZI3_9MAGN</name>
<dbReference type="PIRSF" id="PIRSF037239">
    <property type="entry name" value="Exonuclease_Xrn2"/>
    <property type="match status" value="1"/>
</dbReference>
<evidence type="ECO:0000256" key="8">
    <source>
        <dbReference type="ARBA" id="ARBA00022839"/>
    </source>
</evidence>
<keyword evidence="5 10" id="KW-0863">Zinc-finger</keyword>
<reference evidence="14 15" key="1">
    <citation type="submission" date="2024-01" db="EMBL/GenBank/DDBJ databases">
        <title>Genome assemblies of Stephania.</title>
        <authorList>
            <person name="Yang L."/>
        </authorList>
    </citation>
    <scope>NUCLEOTIDE SEQUENCE [LARGE SCALE GENOMIC DNA]</scope>
    <source>
        <strain evidence="14">JXDWG</strain>
        <tissue evidence="14">Leaf</tissue>
    </source>
</reference>
<dbReference type="InterPro" id="IPR001878">
    <property type="entry name" value="Znf_CCHC"/>
</dbReference>
<dbReference type="FunFam" id="3.40.50.12390:FF:000001">
    <property type="entry name" value="5'-3' exoribonuclease"/>
    <property type="match status" value="1"/>
</dbReference>
<evidence type="ECO:0000256" key="7">
    <source>
        <dbReference type="ARBA" id="ARBA00022833"/>
    </source>
</evidence>
<evidence type="ECO:0000256" key="6">
    <source>
        <dbReference type="ARBA" id="ARBA00022801"/>
    </source>
</evidence>
<dbReference type="GO" id="GO:0000956">
    <property type="term" value="P:nuclear-transcribed mRNA catabolic process"/>
    <property type="evidence" value="ECO:0007669"/>
    <property type="project" value="TreeGrafter"/>
</dbReference>
<dbReference type="InterPro" id="IPR004859">
    <property type="entry name" value="Xrn1_N"/>
</dbReference>
<organism evidence="14 15">
    <name type="scientific">Stephania cephalantha</name>
    <dbReference type="NCBI Taxonomy" id="152367"/>
    <lineage>
        <taxon>Eukaryota</taxon>
        <taxon>Viridiplantae</taxon>
        <taxon>Streptophyta</taxon>
        <taxon>Embryophyta</taxon>
        <taxon>Tracheophyta</taxon>
        <taxon>Spermatophyta</taxon>
        <taxon>Magnoliopsida</taxon>
        <taxon>Ranunculales</taxon>
        <taxon>Menispermaceae</taxon>
        <taxon>Menispermoideae</taxon>
        <taxon>Cissampelideae</taxon>
        <taxon>Stephania</taxon>
    </lineage>
</organism>
<comment type="similarity">
    <text evidence="1 9">Belongs to the 5'-3' exonuclease family. XRN2/RAT1 subfamily.</text>
</comment>
<dbReference type="Pfam" id="PF00098">
    <property type="entry name" value="zf-CCHC"/>
    <property type="match status" value="1"/>
</dbReference>
<dbReference type="InterPro" id="IPR041412">
    <property type="entry name" value="Xrn1_helical"/>
</dbReference>
<dbReference type="GO" id="GO:0006397">
    <property type="term" value="P:mRNA processing"/>
    <property type="evidence" value="ECO:0007669"/>
    <property type="project" value="UniProtKB-UniRule"/>
</dbReference>
<dbReference type="PANTHER" id="PTHR12341:SF74">
    <property type="entry name" value="5'-3' EXORIBONUCLEASE 4"/>
    <property type="match status" value="1"/>
</dbReference>
<accession>A0AAP0DZI3</accession>
<keyword evidence="6 9" id="KW-0378">Hydrolase</keyword>
<dbReference type="Gene3D" id="1.25.40.1050">
    <property type="match status" value="1"/>
</dbReference>
<dbReference type="GO" id="GO:0005634">
    <property type="term" value="C:nucleus"/>
    <property type="evidence" value="ECO:0007669"/>
    <property type="project" value="InterPro"/>
</dbReference>
<evidence type="ECO:0000256" key="12">
    <source>
        <dbReference type="SAM" id="MobiDB-lite"/>
    </source>
</evidence>
<keyword evidence="11" id="KW-0175">Coiled coil</keyword>
<feature type="domain" description="CCHC-type" evidence="13">
    <location>
        <begin position="258"/>
        <end position="272"/>
    </location>
</feature>
<evidence type="ECO:0000313" key="15">
    <source>
        <dbReference type="Proteomes" id="UP001419268"/>
    </source>
</evidence>
<evidence type="ECO:0000256" key="10">
    <source>
        <dbReference type="PROSITE-ProRule" id="PRU00047"/>
    </source>
</evidence>
<sequence>MGVPAFYRWLADRYPLSISDVIEEEPSEGPVDPSKRNPNGLEFDNLYLDMNGIIHPCFHPDGKRLPATYDDVFKSIFDYIDHLFTLVRPRKLLYMAIDGVAPRAKMNQQRSRRFRAAKDAAEAEAEEERLRKELEEEGKLLVAKEKPETSDSNVITPGTQFMSSLSVALQYYIHSRLNFYHGWSSVKVILSDSNVPGEGEHKIMSYIRSQRNLPGFNPNTRHCLYGLDADLIMLSLATHEIHFSILREVISLPGQQEKCFLCGQIGHLAAECEGQPGGKGEDSSGKAIDETPIHKKKYQFLHIWVLREYLQYDMEIPNSPIEINLERLVDDFVFLCFFVGNDFLPHMPTLEIREGAITLLMHIYRREFNAMGGYLTDGGEVILERVEYFIQSVAVHEDQIFQKRARIQQAHENNEERRARRENSDEARVTVVDKVKLGEPGYKERYYMEKFNLSSPEKIDEVRSDVVLKYVEGLCWVMRYYYQGVCSWLWFYPYHYAPFASDLKDLVDLEITFFLGEPFKPFDQLLGTLPAASSNALPVHYRTLMTDPSSPINVELDMNDDNCCFRGTQAVVKLPFINERKLVAETKKLAETLTEDLKAVVALILDPGYVADVNSLNRCWLLMWFSYVVQLDHIMTSIWFIQDEERMRNSVMFDLLYVHMNHPLAKQIWWYYQVCPQLSTDKRVLCVIDATASGGMNGYLCLCERNGIWRVFPSPVKGLKNIENNLVLNITYRYPPVHQRILEPPKGVIIPKKVVSPTDVKPFPILWHEDNSSRRHQYRERPQVSQAISGAHLGEAAHRLLKNALNIKPNNSGFFDQGPSRNFPNNHTLNRQRPAGPSGYERGFVQNSNYQYEHQNNYARPAISNSRSAPSFNEWQGNKPNYRPQQDPSFYHGRYNVQMGMSSLTVQEGPLNPPHSRTPQWVPNNVRPSSTMYQQQPQRQPVHNTGQLPRPPNNWIDKLVNGNVEPYVRQNESGLPGGTTLNQAQQGYQIRRQGQQEPRNN</sequence>
<dbReference type="InterPro" id="IPR027073">
    <property type="entry name" value="5_3_exoribonuclease"/>
</dbReference>
<dbReference type="GO" id="GO:0010587">
    <property type="term" value="P:miRNA catabolic process"/>
    <property type="evidence" value="ECO:0007669"/>
    <property type="project" value="UniProtKB-ARBA"/>
</dbReference>
<comment type="function">
    <text evidence="9">Possesses 5'-&gt;3' exoribonuclease activity. Acts as an endogenous post-transcriptional gene silencing (PTGS) suppressor.</text>
</comment>
<dbReference type="Pfam" id="PF03159">
    <property type="entry name" value="XRN_N"/>
    <property type="match status" value="1"/>
</dbReference>
<dbReference type="Gene3D" id="3.40.50.12390">
    <property type="match status" value="2"/>
</dbReference>